<dbReference type="PANTHER" id="PTHR43377">
    <property type="entry name" value="BILIVERDIN REDUCTASE A"/>
    <property type="match status" value="1"/>
</dbReference>
<dbReference type="SUPFAM" id="SSF55347">
    <property type="entry name" value="Glyceraldehyde-3-phosphate dehydrogenase-like, C-terminal domain"/>
    <property type="match status" value="1"/>
</dbReference>
<dbReference type="PANTHER" id="PTHR43377:SF1">
    <property type="entry name" value="BILIVERDIN REDUCTASE A"/>
    <property type="match status" value="1"/>
</dbReference>
<feature type="domain" description="Gfo/Idh/MocA-like oxidoreductase N-terminal" evidence="1">
    <location>
        <begin position="8"/>
        <end position="125"/>
    </location>
</feature>
<dbReference type="InterPro" id="IPR055170">
    <property type="entry name" value="GFO_IDH_MocA-like_dom"/>
</dbReference>
<dbReference type="Pfam" id="PF01408">
    <property type="entry name" value="GFO_IDH_MocA"/>
    <property type="match status" value="1"/>
</dbReference>
<sequence length="336" mass="37853">MKVFEKLGVAVVGTGYFGRFHARVFKELPEVYLCGVFDTDIKRAETVAREIGSRTYREFEELLDDRNVEAVNLCVSDQAHREPATNICRAGKHLLVEKPLATTIEDCDAIIEAADKAGVKLMVGHILRYDPRYRIAREKVIEGEIGDIIQFYARRSNPIIAARRLGDRCGKYTVIYHNAVHDLDQMLWTLPGDKIKASAFSREGLLQSEGIGVSDAVVTILKFENEAVGLMENCWALPEEHPMLIDAVFEITGIRGKIIIDARQQGLAVFKHHGGFEYTDTMYWPEFKGRVGGALKEELSDFVRCGIWDHNAECGRPLILPLPYQQLLLSHHSPQS</sequence>
<evidence type="ECO:0000259" key="2">
    <source>
        <dbReference type="Pfam" id="PF22725"/>
    </source>
</evidence>
<dbReference type="InterPro" id="IPR000683">
    <property type="entry name" value="Gfo/Idh/MocA-like_OxRdtase_N"/>
</dbReference>
<name>X0ZPX7_9ZZZZ</name>
<proteinExistence type="predicted"/>
<dbReference type="EMBL" id="BART01000371">
    <property type="protein sequence ID" value="GAG71434.1"/>
    <property type="molecule type" value="Genomic_DNA"/>
</dbReference>
<evidence type="ECO:0008006" key="4">
    <source>
        <dbReference type="Google" id="ProtNLM"/>
    </source>
</evidence>
<comment type="caution">
    <text evidence="3">The sequence shown here is derived from an EMBL/GenBank/DDBJ whole genome shotgun (WGS) entry which is preliminary data.</text>
</comment>
<dbReference type="SUPFAM" id="SSF51735">
    <property type="entry name" value="NAD(P)-binding Rossmann-fold domains"/>
    <property type="match status" value="1"/>
</dbReference>
<protein>
    <recommendedName>
        <fullName evidence="4">Gfo/Idh/MocA-like oxidoreductase N-terminal domain-containing protein</fullName>
    </recommendedName>
</protein>
<dbReference type="Pfam" id="PF22725">
    <property type="entry name" value="GFO_IDH_MocA_C3"/>
    <property type="match status" value="1"/>
</dbReference>
<dbReference type="Gene3D" id="3.30.360.10">
    <property type="entry name" value="Dihydrodipicolinate Reductase, domain 2"/>
    <property type="match status" value="1"/>
</dbReference>
<dbReference type="GO" id="GO:0000166">
    <property type="term" value="F:nucleotide binding"/>
    <property type="evidence" value="ECO:0007669"/>
    <property type="project" value="InterPro"/>
</dbReference>
<evidence type="ECO:0000259" key="1">
    <source>
        <dbReference type="Pfam" id="PF01408"/>
    </source>
</evidence>
<feature type="domain" description="GFO/IDH/MocA-like oxidoreductase" evidence="2">
    <location>
        <begin position="133"/>
        <end position="258"/>
    </location>
</feature>
<evidence type="ECO:0000313" key="3">
    <source>
        <dbReference type="EMBL" id="GAG71434.1"/>
    </source>
</evidence>
<dbReference type="InterPro" id="IPR036291">
    <property type="entry name" value="NAD(P)-bd_dom_sf"/>
</dbReference>
<accession>X0ZPX7</accession>
<dbReference type="AlphaFoldDB" id="X0ZPX7"/>
<dbReference type="InterPro" id="IPR051450">
    <property type="entry name" value="Gfo/Idh/MocA_Oxidoreductases"/>
</dbReference>
<gene>
    <name evidence="3" type="ORF">S01H4_01871</name>
</gene>
<dbReference type="Gene3D" id="3.40.50.720">
    <property type="entry name" value="NAD(P)-binding Rossmann-like Domain"/>
    <property type="match status" value="1"/>
</dbReference>
<organism evidence="3">
    <name type="scientific">marine sediment metagenome</name>
    <dbReference type="NCBI Taxonomy" id="412755"/>
    <lineage>
        <taxon>unclassified sequences</taxon>
        <taxon>metagenomes</taxon>
        <taxon>ecological metagenomes</taxon>
    </lineage>
</organism>
<reference evidence="3" key="1">
    <citation type="journal article" date="2014" name="Front. Microbiol.">
        <title>High frequency of phylogenetically diverse reductive dehalogenase-homologous genes in deep subseafloor sedimentary metagenomes.</title>
        <authorList>
            <person name="Kawai M."/>
            <person name="Futagami T."/>
            <person name="Toyoda A."/>
            <person name="Takaki Y."/>
            <person name="Nishi S."/>
            <person name="Hori S."/>
            <person name="Arai W."/>
            <person name="Tsubouchi T."/>
            <person name="Morono Y."/>
            <person name="Uchiyama I."/>
            <person name="Ito T."/>
            <person name="Fujiyama A."/>
            <person name="Inagaki F."/>
            <person name="Takami H."/>
        </authorList>
    </citation>
    <scope>NUCLEOTIDE SEQUENCE</scope>
    <source>
        <strain evidence="3">Expedition CK06-06</strain>
    </source>
</reference>